<gene>
    <name evidence="3" type="ORF">GJ691_10920</name>
</gene>
<feature type="transmembrane region" description="Helical" evidence="1">
    <location>
        <begin position="32"/>
        <end position="53"/>
    </location>
</feature>
<evidence type="ECO:0000313" key="3">
    <source>
        <dbReference type="EMBL" id="MRX64683.1"/>
    </source>
</evidence>
<feature type="transmembrane region" description="Helical" evidence="1">
    <location>
        <begin position="183"/>
        <end position="201"/>
    </location>
</feature>
<keyword evidence="1" id="KW-1133">Transmembrane helix</keyword>
<reference evidence="3 4" key="1">
    <citation type="submission" date="2019-11" db="EMBL/GenBank/DDBJ databases">
        <title>Maribacter lutea sp. nov., a marine bacterium isolated from intertidal sand.</title>
        <authorList>
            <person name="Liu A."/>
        </authorList>
    </citation>
    <scope>NUCLEOTIDE SEQUENCE [LARGE SCALE GENOMIC DNA]</scope>
    <source>
        <strain evidence="3 4">RZ05</strain>
    </source>
</reference>
<dbReference type="EMBL" id="WKJH01000008">
    <property type="protein sequence ID" value="MRX64683.1"/>
    <property type="molecule type" value="Genomic_DNA"/>
</dbReference>
<keyword evidence="1" id="KW-0472">Membrane</keyword>
<feature type="transmembrane region" description="Helical" evidence="1">
    <location>
        <begin position="65"/>
        <end position="84"/>
    </location>
</feature>
<dbReference type="NCBIfam" id="NF033631">
    <property type="entry name" value="SLATT_5"/>
    <property type="match status" value="1"/>
</dbReference>
<protein>
    <submittedName>
        <fullName evidence="3">SLATT domain-containing protein</fullName>
    </submittedName>
</protein>
<proteinExistence type="predicted"/>
<dbReference type="AlphaFoldDB" id="A0A6I2MLH8"/>
<keyword evidence="1" id="KW-0812">Transmembrane</keyword>
<evidence type="ECO:0000256" key="1">
    <source>
        <dbReference type="SAM" id="Phobius"/>
    </source>
</evidence>
<feature type="domain" description="SMODS and SLOG-associating 2TM effector" evidence="2">
    <location>
        <begin position="1"/>
        <end position="196"/>
    </location>
</feature>
<dbReference type="OrthoDB" id="7069355at2"/>
<sequence>MENELKRWHKKLWETKGSRFIAAKRYEKHEKWSTITISLVSVYIICINLLIFVPNRPRILSDINITLSTITLSIMVIVISIILNNMGYKHLSHRFHDCGREITIIYDKLCLMKIKSENVRAEDIEEISTEYNSVLRKYDINHSTLDYKVFQKNNITEYPKIKYSSLFQLWVFLRYQFDTLGRYLIFILIPIALYLIFVKSIA</sequence>
<evidence type="ECO:0000313" key="4">
    <source>
        <dbReference type="Proteomes" id="UP000443153"/>
    </source>
</evidence>
<dbReference type="Proteomes" id="UP000443153">
    <property type="component" value="Unassembled WGS sequence"/>
</dbReference>
<organism evidence="3 4">
    <name type="scientific">Maribacter luteus</name>
    <dbReference type="NCBI Taxonomy" id="2594478"/>
    <lineage>
        <taxon>Bacteria</taxon>
        <taxon>Pseudomonadati</taxon>
        <taxon>Bacteroidota</taxon>
        <taxon>Flavobacteriia</taxon>
        <taxon>Flavobacteriales</taxon>
        <taxon>Flavobacteriaceae</taxon>
        <taxon>Maribacter</taxon>
    </lineage>
</organism>
<name>A0A6I2MLH8_9FLAO</name>
<dbReference type="RefSeq" id="WP_154366797.1">
    <property type="nucleotide sequence ID" value="NZ_CANMYZ010000005.1"/>
</dbReference>
<evidence type="ECO:0000259" key="2">
    <source>
        <dbReference type="Pfam" id="PF18160"/>
    </source>
</evidence>
<accession>A0A6I2MLH8</accession>
<comment type="caution">
    <text evidence="3">The sequence shown here is derived from an EMBL/GenBank/DDBJ whole genome shotgun (WGS) entry which is preliminary data.</text>
</comment>
<dbReference type="Pfam" id="PF18160">
    <property type="entry name" value="SLATT_5"/>
    <property type="match status" value="1"/>
</dbReference>
<keyword evidence="4" id="KW-1185">Reference proteome</keyword>
<dbReference type="InterPro" id="IPR041115">
    <property type="entry name" value="SLATT_5"/>
</dbReference>